<dbReference type="InterPro" id="IPR050312">
    <property type="entry name" value="IolE/XylAMocC-like"/>
</dbReference>
<dbReference type="Gene3D" id="3.20.20.150">
    <property type="entry name" value="Divalent-metal-dependent TIM barrel enzymes"/>
    <property type="match status" value="1"/>
</dbReference>
<protein>
    <submittedName>
        <fullName evidence="2">Sugar phosphate isomerase/epimerase family protein</fullName>
    </submittedName>
</protein>
<dbReference type="PANTHER" id="PTHR12110">
    <property type="entry name" value="HYDROXYPYRUVATE ISOMERASE"/>
    <property type="match status" value="1"/>
</dbReference>
<evidence type="ECO:0000259" key="1">
    <source>
        <dbReference type="Pfam" id="PF01261"/>
    </source>
</evidence>
<dbReference type="Proteomes" id="UP001597299">
    <property type="component" value="Unassembled WGS sequence"/>
</dbReference>
<reference evidence="3" key="1">
    <citation type="journal article" date="2019" name="Int. J. Syst. Evol. Microbiol.">
        <title>The Global Catalogue of Microorganisms (GCM) 10K type strain sequencing project: providing services to taxonomists for standard genome sequencing and annotation.</title>
        <authorList>
            <consortium name="The Broad Institute Genomics Platform"/>
            <consortium name="The Broad Institute Genome Sequencing Center for Infectious Disease"/>
            <person name="Wu L."/>
            <person name="Ma J."/>
        </authorList>
    </citation>
    <scope>NUCLEOTIDE SEQUENCE [LARGE SCALE GENOMIC DNA]</scope>
    <source>
        <strain evidence="3">CCM 7435</strain>
    </source>
</reference>
<dbReference type="EMBL" id="JBHUHD010000001">
    <property type="protein sequence ID" value="MFD2141723.1"/>
    <property type="molecule type" value="Genomic_DNA"/>
</dbReference>
<dbReference type="Pfam" id="PF01261">
    <property type="entry name" value="AP_endonuc_2"/>
    <property type="match status" value="1"/>
</dbReference>
<dbReference type="SUPFAM" id="SSF51658">
    <property type="entry name" value="Xylose isomerase-like"/>
    <property type="match status" value="1"/>
</dbReference>
<gene>
    <name evidence="2" type="ORF">ACFSNC_15020</name>
</gene>
<feature type="domain" description="Xylose isomerase-like TIM barrel" evidence="1">
    <location>
        <begin position="22"/>
        <end position="249"/>
    </location>
</feature>
<dbReference type="PANTHER" id="PTHR12110:SF53">
    <property type="entry name" value="BLR5974 PROTEIN"/>
    <property type="match status" value="1"/>
</dbReference>
<accession>A0ABW4Z0F9</accession>
<dbReference type="InterPro" id="IPR036237">
    <property type="entry name" value="Xyl_isomerase-like_sf"/>
</dbReference>
<keyword evidence="3" id="KW-1185">Reference proteome</keyword>
<comment type="caution">
    <text evidence="2">The sequence shown here is derived from an EMBL/GenBank/DDBJ whole genome shotgun (WGS) entry which is preliminary data.</text>
</comment>
<name>A0ABW4Z0F9_9HYPH</name>
<sequence>MSFIERIGVDVGRRARIEDGIQQAIAHGIRYLDLKIDVAPNNVESLTDERIAGIRRMCDEHGIRIGIHTMSAVNVAEVAPHVRDGVDRYLLGHLEACKRLGGEWMVVHAGYHFTSDVEMRREAGLARLQWLAGHAERLGIDLRLENMNWEPDDAEVHYLAHNLEETRYYFDRLTSPRIRWAFTANHAHLVPEGIEGFIAGLDVGRCDEVRLADCWRNGKEVHLRPGEGDLDFGRLFRLLDEAGFKGHYINAFGSMQDMIEGRERLGRMGDAALQAA</sequence>
<dbReference type="InterPro" id="IPR013022">
    <property type="entry name" value="Xyl_isomerase-like_TIM-brl"/>
</dbReference>
<evidence type="ECO:0000313" key="2">
    <source>
        <dbReference type="EMBL" id="MFD2141723.1"/>
    </source>
</evidence>
<dbReference type="GO" id="GO:0016853">
    <property type="term" value="F:isomerase activity"/>
    <property type="evidence" value="ECO:0007669"/>
    <property type="project" value="UniProtKB-KW"/>
</dbReference>
<keyword evidence="2" id="KW-0413">Isomerase</keyword>
<proteinExistence type="predicted"/>
<organism evidence="2 3">
    <name type="scientific">Ancylobacter oerskovii</name>
    <dbReference type="NCBI Taxonomy" id="459519"/>
    <lineage>
        <taxon>Bacteria</taxon>
        <taxon>Pseudomonadati</taxon>
        <taxon>Pseudomonadota</taxon>
        <taxon>Alphaproteobacteria</taxon>
        <taxon>Hyphomicrobiales</taxon>
        <taxon>Xanthobacteraceae</taxon>
        <taxon>Ancylobacter</taxon>
    </lineage>
</organism>
<dbReference type="RefSeq" id="WP_213352602.1">
    <property type="nucleotide sequence ID" value="NZ_JAHBGB010000027.1"/>
</dbReference>
<evidence type="ECO:0000313" key="3">
    <source>
        <dbReference type="Proteomes" id="UP001597299"/>
    </source>
</evidence>